<evidence type="ECO:0000313" key="4">
    <source>
        <dbReference type="Proteomes" id="UP001206357"/>
    </source>
</evidence>
<proteinExistence type="predicted"/>
<dbReference type="CDD" id="cd19958">
    <property type="entry name" value="pyocin_knob"/>
    <property type="match status" value="1"/>
</dbReference>
<feature type="domain" description="BppU N-terminal" evidence="2">
    <location>
        <begin position="3"/>
        <end position="137"/>
    </location>
</feature>
<dbReference type="Pfam" id="PF10651">
    <property type="entry name" value="BppU_N"/>
    <property type="match status" value="1"/>
</dbReference>
<keyword evidence="1" id="KW-0175">Coiled coil</keyword>
<accession>A0AAW5M4Y3</accession>
<dbReference type="Proteomes" id="UP001206357">
    <property type="component" value="Unassembled WGS sequence"/>
</dbReference>
<reference evidence="3" key="1">
    <citation type="submission" date="2022-07" db="EMBL/GenBank/DDBJ databases">
        <title>Enhanced cultured diversity of the mouse gut microbiota enables custom-made synthetic communities.</title>
        <authorList>
            <person name="Afrizal A."/>
        </authorList>
    </citation>
    <scope>NUCLEOTIDE SEQUENCE</scope>
    <source>
        <strain evidence="3">DSM 100219</strain>
    </source>
</reference>
<evidence type="ECO:0000256" key="1">
    <source>
        <dbReference type="SAM" id="Coils"/>
    </source>
</evidence>
<evidence type="ECO:0000313" key="3">
    <source>
        <dbReference type="EMBL" id="MCR1915321.1"/>
    </source>
</evidence>
<protein>
    <submittedName>
        <fullName evidence="3">BppU family phage baseplate upper protein</fullName>
    </submittedName>
</protein>
<organism evidence="3 4">
    <name type="scientific">Lactobacillus johnsonii</name>
    <dbReference type="NCBI Taxonomy" id="33959"/>
    <lineage>
        <taxon>Bacteria</taxon>
        <taxon>Bacillati</taxon>
        <taxon>Bacillota</taxon>
        <taxon>Bacilli</taxon>
        <taxon>Lactobacillales</taxon>
        <taxon>Lactobacillaceae</taxon>
        <taxon>Lactobacillus</taxon>
    </lineage>
</organism>
<dbReference type="Gene3D" id="2.60.40.3350">
    <property type="match status" value="1"/>
</dbReference>
<dbReference type="EMBL" id="JANKAU010000009">
    <property type="protein sequence ID" value="MCR1915321.1"/>
    <property type="molecule type" value="Genomic_DNA"/>
</dbReference>
<dbReference type="InterPro" id="IPR018913">
    <property type="entry name" value="BppU_N"/>
</dbReference>
<dbReference type="RefSeq" id="WP_257579092.1">
    <property type="nucleotide sequence ID" value="NZ_JANKAU010000009.1"/>
</dbReference>
<name>A0AAW5M4Y3_LACJH</name>
<gene>
    <name evidence="3" type="ORF">NSA17_07750</name>
</gene>
<dbReference type="AlphaFoldDB" id="A0AAW5M4Y3"/>
<evidence type="ECO:0000259" key="2">
    <source>
        <dbReference type="Pfam" id="PF10651"/>
    </source>
</evidence>
<sequence>MLQALNLSMNKSTTNLSRVEVRDSDKGEILESFILNSDGTPYDLSGKSLVFNENKDGDKFVSDPNVTIVDARIGHITYQLHDQVHSAPGTAWFDIIQNGAKIDSTTDFYIEVRDGLKCTVYNTTYISDLEKLKQQMEALIRQADDELKAELQKAEQQLNQELQNFRNQYGALSNDFQNQFKAAQNARQQDYNNQKNSINQDWTNNKNQIWGQWNGDKANIDRQAQDTINAIKDNAKQVLDKDQADWNAKQASWNDTFSRIVKEWQVKTNSLNSTVQDLTTKFGNIINELTDLMNKKLPDMNAKTDAVQKKVDELRASLGQIDWTTFARRTDNSGGVNLLPNTATFKGFNNAGNSGPNTGFSIESSGPYLKDPNGNEIKTKVFHVFAQELQYAPIYFGQNFTLPPGTYSLSFLARHFGRDDEKVKLEFYTDDCANRGWSPLGVSDDISNIWEKHQIQFSVTKETYEQNPRLYAPNNHPVPGGSVFLANLKLEAGSIATDWCQSYLDFDRLDGRHNPVDAPDFNNLTSTGIYMITQPDHGQNYPIANWGVLKVENGHDSRIEQTYYTDRSDGATYQRQCIDGTWRPWKKVASIDDVNTRLPLAGGSMAKGSWINFDAQSAYNAHDGVIGGVMWNGASDSIKIFGDNNASDNLDLAIQLGDDNSNHVSFRRADGNEVAAIDMNGNFTGWTNWAKVANTGLNNPTLGRYISQSNTWNDIIGQDNGKNALAAIRDQSNGQGNTIGNFSSGIVFGGGDTKGMLNVAYDKPQARIIGGNGNGPVWHKDIAWKDDAKVQVVRDYNIETEQPGPRTIENANNPWLVDQVTLATFARAHRDVRNHTDFRYPTDQAWNTAINLNCDPYLDTGIYKIGNCAIINGPWSDVDTRRWLFLQVAKYDDNSIYQTINYGNGELYSRCVSKTTNSYPGWVQFATMERVAQNVSSVSGNLQAFIMDQLKVNKRVDYSSPTGTITNETVNFNDYRETGILKVVNCLIQNGPYRSDYRHTVFLKITNLDGQTQYQTVYEGDNLYGRKLYNGSGQWHKYTNTPI</sequence>
<comment type="caution">
    <text evidence="3">The sequence shown here is derived from an EMBL/GenBank/DDBJ whole genome shotgun (WGS) entry which is preliminary data.</text>
</comment>
<feature type="coiled-coil region" evidence="1">
    <location>
        <begin position="122"/>
        <end position="175"/>
    </location>
</feature>